<feature type="domain" description="Peptidase M16 N-terminal" evidence="7">
    <location>
        <begin position="44"/>
        <end position="204"/>
    </location>
</feature>
<gene>
    <name evidence="11" type="ORF">LTR62_008488</name>
</gene>
<evidence type="ECO:0000256" key="1">
    <source>
        <dbReference type="ARBA" id="ARBA00007261"/>
    </source>
</evidence>
<proteinExistence type="inferred from homology"/>
<dbReference type="Proteomes" id="UP001310890">
    <property type="component" value="Unassembled WGS sequence"/>
</dbReference>
<evidence type="ECO:0000256" key="4">
    <source>
        <dbReference type="ARBA" id="ARBA00022801"/>
    </source>
</evidence>
<dbReference type="GO" id="GO:0043171">
    <property type="term" value="P:peptide catabolic process"/>
    <property type="evidence" value="ECO:0007669"/>
    <property type="project" value="TreeGrafter"/>
</dbReference>
<dbReference type="InterPro" id="IPR011765">
    <property type="entry name" value="Pept_M16_N"/>
</dbReference>
<evidence type="ECO:0000259" key="7">
    <source>
        <dbReference type="Pfam" id="PF00675"/>
    </source>
</evidence>
<evidence type="ECO:0008006" key="13">
    <source>
        <dbReference type="Google" id="ProtNLM"/>
    </source>
</evidence>
<dbReference type="GO" id="GO:0046872">
    <property type="term" value="F:metal ion binding"/>
    <property type="evidence" value="ECO:0007669"/>
    <property type="project" value="UniProtKB-KW"/>
</dbReference>
<sequence length="1111" mass="126604">MAELPLRSQIHSGGVTRLADHLEKPLLDTRSYRVVKLSNELEALLIHDPETDKASGAMDVNVGAFSDSDDLPGMAHAVEHLLFMGTEKYPVENEYNQYLNKYGGSSNAYTAACSTNYYFELSASAESKSAGNSLNASKESLPLSISKGQSPLYGALDRFAQFFVKPLFLEDTLDRELRAVDSENKKNLQSDPWREMQLHKSLCNKAHPFNKFSTGNYEVLHDDPIARGVKIRDAFIGFYEEHYSANRMKLAILGKESLDQLQEWAVELFSDVPNQSLKKLRWDDIPLYGDEQVGTQTFFKPVMDKRKMELFFSYPDETEQYDSMPSRYLSHLIGHEGPGSILALIKAKGWCNGLSAGAHEVCPGASYFGIGVQLTEDGLKNYKEIIKIVFNYIAMLKEQQPHRWIFEEMSKLQEVDFKFREKIPASRTTSMFSQVMQKPVPREQIMSSQSLLRTFDPAGIKRGLKHLDPDNFRFFVVSKDQETDSKEKWYGTDYKYEKIPADFMQELKRAAEASASERPAELFLPGKNEFVPQRLDVEKKEDVEPTLAPVLIRNTNSVRTWFKKDDRFWVPRANINVHMRTPLLSVTPLTSLTAHLYKELVEDALNEYAYDAELAGLEYSLSPHSQGFDVSISGYNDKMHVLLEKVLVTMRDLEVKPERFEVVKERLGRGFKNIQYADPYRQVSTFSRWLISEKTWLSEQYVDELDNVTAEDVKAFYPQILRQLFVEILVHGNLYKEDALRITDLVLNTLKPVPLPPSQWQTKRMLVPRWGTDAVYQRNLINPEQVNHCIDYHLFIGANIDYTMRAKLLLLAQMTSEPVFDQLRSKEQLGYVVSSGGVFQGTLAGFRFLIQSERDCDYLESRIEAWLVEYAKTLQEMSHDDFEAHRVGLVNRRLETLKNLNQETGRFWLHVTSEVYDFELVSKDVPEIEALTKEDMLEFYHTYFHPSSTTRAKVAVHLIAQASAEDVAKDVDPKEQRTKLATTLAQVLQQIGMTVDPTTLADKFEKADITDPASITATLKTYLESDALASEEQLATLTQQAPIVLAQILPQLGIKAKGPDTAKEVKEVKVEKKNQTVYLEDVKAWKASLPLSAGPKAVKELSAFEELDAKL</sequence>
<comment type="similarity">
    <text evidence="1">Belongs to the peptidase M16 family.</text>
</comment>
<dbReference type="Pfam" id="PF00675">
    <property type="entry name" value="Peptidase_M16"/>
    <property type="match status" value="1"/>
</dbReference>
<dbReference type="FunFam" id="3.30.830.10:FF:000003">
    <property type="entry name" value="Insulin-degrading enzyme"/>
    <property type="match status" value="1"/>
</dbReference>
<dbReference type="InterPro" id="IPR032632">
    <property type="entry name" value="Peptidase_M16_M"/>
</dbReference>
<dbReference type="InterPro" id="IPR011249">
    <property type="entry name" value="Metalloenz_LuxS/M16"/>
</dbReference>
<evidence type="ECO:0000256" key="5">
    <source>
        <dbReference type="ARBA" id="ARBA00022833"/>
    </source>
</evidence>
<name>A0AAN7YIK2_9PEZI</name>
<evidence type="ECO:0000256" key="3">
    <source>
        <dbReference type="ARBA" id="ARBA00022723"/>
    </source>
</evidence>
<evidence type="ECO:0000259" key="9">
    <source>
        <dbReference type="Pfam" id="PF16187"/>
    </source>
</evidence>
<keyword evidence="2" id="KW-0645">Protease</keyword>
<keyword evidence="4" id="KW-0378">Hydrolase</keyword>
<feature type="domain" description="Peptidase M16 middle/third" evidence="9">
    <location>
        <begin position="417"/>
        <end position="703"/>
    </location>
</feature>
<protein>
    <recommendedName>
        <fullName evidence="13">A-pheromone processing metallopeptidase Ste23</fullName>
    </recommendedName>
</protein>
<evidence type="ECO:0000256" key="6">
    <source>
        <dbReference type="ARBA" id="ARBA00023049"/>
    </source>
</evidence>
<dbReference type="Pfam" id="PF05193">
    <property type="entry name" value="Peptidase_M16_C"/>
    <property type="match status" value="1"/>
</dbReference>
<feature type="domain" description="Peptidase M16 C-terminal" evidence="8">
    <location>
        <begin position="232"/>
        <end position="409"/>
    </location>
</feature>
<comment type="caution">
    <text evidence="11">The sequence shown here is derived from an EMBL/GenBank/DDBJ whole genome shotgun (WGS) entry which is preliminary data.</text>
</comment>
<evidence type="ECO:0000259" key="8">
    <source>
        <dbReference type="Pfam" id="PF05193"/>
    </source>
</evidence>
<dbReference type="InterPro" id="IPR050626">
    <property type="entry name" value="Peptidase_M16"/>
</dbReference>
<dbReference type="InterPro" id="IPR007863">
    <property type="entry name" value="Peptidase_M16_C"/>
</dbReference>
<dbReference type="FunFam" id="3.30.830.10:FF:000004">
    <property type="entry name" value="Putative insulin-degrading enzyme"/>
    <property type="match status" value="1"/>
</dbReference>
<evidence type="ECO:0000313" key="12">
    <source>
        <dbReference type="Proteomes" id="UP001310890"/>
    </source>
</evidence>
<dbReference type="GO" id="GO:0051603">
    <property type="term" value="P:proteolysis involved in protein catabolic process"/>
    <property type="evidence" value="ECO:0007669"/>
    <property type="project" value="TreeGrafter"/>
</dbReference>
<dbReference type="GO" id="GO:0005829">
    <property type="term" value="C:cytosol"/>
    <property type="evidence" value="ECO:0007669"/>
    <property type="project" value="TreeGrafter"/>
</dbReference>
<dbReference type="PANTHER" id="PTHR43690">
    <property type="entry name" value="NARDILYSIN"/>
    <property type="match status" value="1"/>
</dbReference>
<evidence type="ECO:0000256" key="2">
    <source>
        <dbReference type="ARBA" id="ARBA00022670"/>
    </source>
</evidence>
<dbReference type="FunFam" id="3.30.830.10:FF:000005">
    <property type="entry name" value="nardilysin isoform X1"/>
    <property type="match status" value="1"/>
</dbReference>
<dbReference type="SUPFAM" id="SSF63411">
    <property type="entry name" value="LuxS/MPP-like metallohydrolase"/>
    <property type="match status" value="4"/>
</dbReference>
<dbReference type="PANTHER" id="PTHR43690:SF18">
    <property type="entry name" value="INSULIN-DEGRADING ENZYME-RELATED"/>
    <property type="match status" value="1"/>
</dbReference>
<dbReference type="InterPro" id="IPR054734">
    <property type="entry name" value="PqqF-like_C_4"/>
</dbReference>
<reference evidence="11" key="1">
    <citation type="submission" date="2023-08" db="EMBL/GenBank/DDBJ databases">
        <title>Black Yeasts Isolated from many extreme environments.</title>
        <authorList>
            <person name="Coleine C."/>
            <person name="Stajich J.E."/>
            <person name="Selbmann L."/>
        </authorList>
    </citation>
    <scope>NUCLEOTIDE SEQUENCE</scope>
    <source>
        <strain evidence="11">CCFEE 5401</strain>
    </source>
</reference>
<keyword evidence="6" id="KW-0482">Metalloprotease</keyword>
<keyword evidence="3" id="KW-0479">Metal-binding</keyword>
<feature type="domain" description="Coenzyme PQQ synthesis protein F-like C-terminal lobe" evidence="10">
    <location>
        <begin position="810"/>
        <end position="908"/>
    </location>
</feature>
<keyword evidence="5" id="KW-0862">Zinc</keyword>
<dbReference type="Pfam" id="PF16187">
    <property type="entry name" value="Peptidase_M16_M"/>
    <property type="match status" value="1"/>
</dbReference>
<dbReference type="Gene3D" id="3.30.830.10">
    <property type="entry name" value="Metalloenzyme, LuxS/M16 peptidase-like"/>
    <property type="match status" value="4"/>
</dbReference>
<dbReference type="GO" id="GO:0005739">
    <property type="term" value="C:mitochondrion"/>
    <property type="evidence" value="ECO:0007669"/>
    <property type="project" value="TreeGrafter"/>
</dbReference>
<evidence type="ECO:0000259" key="10">
    <source>
        <dbReference type="Pfam" id="PF22456"/>
    </source>
</evidence>
<evidence type="ECO:0000313" key="11">
    <source>
        <dbReference type="EMBL" id="KAK5116162.1"/>
    </source>
</evidence>
<dbReference type="AlphaFoldDB" id="A0AAN7YIK2"/>
<dbReference type="Pfam" id="PF22456">
    <property type="entry name" value="PqqF-like_C_4"/>
    <property type="match status" value="1"/>
</dbReference>
<accession>A0AAN7YIK2</accession>
<dbReference type="EMBL" id="JAVRRL010000009">
    <property type="protein sequence ID" value="KAK5116162.1"/>
    <property type="molecule type" value="Genomic_DNA"/>
</dbReference>
<dbReference type="GO" id="GO:0004222">
    <property type="term" value="F:metalloendopeptidase activity"/>
    <property type="evidence" value="ECO:0007669"/>
    <property type="project" value="TreeGrafter"/>
</dbReference>
<organism evidence="11 12">
    <name type="scientific">Meristemomyces frigidus</name>
    <dbReference type="NCBI Taxonomy" id="1508187"/>
    <lineage>
        <taxon>Eukaryota</taxon>
        <taxon>Fungi</taxon>
        <taxon>Dikarya</taxon>
        <taxon>Ascomycota</taxon>
        <taxon>Pezizomycotina</taxon>
        <taxon>Dothideomycetes</taxon>
        <taxon>Dothideomycetidae</taxon>
        <taxon>Mycosphaerellales</taxon>
        <taxon>Teratosphaeriaceae</taxon>
        <taxon>Meristemomyces</taxon>
    </lineage>
</organism>